<dbReference type="Proteomes" id="UP001295740">
    <property type="component" value="Unassembled WGS sequence"/>
</dbReference>
<dbReference type="GO" id="GO:0008270">
    <property type="term" value="F:zinc ion binding"/>
    <property type="evidence" value="ECO:0007669"/>
    <property type="project" value="InterPro"/>
</dbReference>
<evidence type="ECO:0000313" key="5">
    <source>
        <dbReference type="Proteomes" id="UP001295740"/>
    </source>
</evidence>
<dbReference type="Gene3D" id="4.10.240.10">
    <property type="entry name" value="Zn(2)-C6 fungal-type DNA-binding domain"/>
    <property type="match status" value="1"/>
</dbReference>
<feature type="compositionally biased region" description="Polar residues" evidence="2">
    <location>
        <begin position="599"/>
        <end position="613"/>
    </location>
</feature>
<proteinExistence type="predicted"/>
<dbReference type="SMART" id="SM00066">
    <property type="entry name" value="GAL4"/>
    <property type="match status" value="1"/>
</dbReference>
<feature type="region of interest" description="Disordered" evidence="2">
    <location>
        <begin position="362"/>
        <end position="381"/>
    </location>
</feature>
<comment type="caution">
    <text evidence="4">The sequence shown here is derived from an EMBL/GenBank/DDBJ whole genome shotgun (WGS) entry which is preliminary data.</text>
</comment>
<dbReference type="InterPro" id="IPR036864">
    <property type="entry name" value="Zn2-C6_fun-type_DNA-bd_sf"/>
</dbReference>
<gene>
    <name evidence="4" type="ORF">KHLLAP_LOCUS4756</name>
</gene>
<name>A0AAI8YEG2_9PEZI</name>
<feature type="region of interest" description="Disordered" evidence="2">
    <location>
        <begin position="1"/>
        <end position="143"/>
    </location>
</feature>
<dbReference type="InterPro" id="IPR001138">
    <property type="entry name" value="Zn2Cys6_DnaBD"/>
</dbReference>
<feature type="compositionally biased region" description="Pro residues" evidence="2">
    <location>
        <begin position="80"/>
        <end position="90"/>
    </location>
</feature>
<dbReference type="PROSITE" id="PS50048">
    <property type="entry name" value="ZN2_CY6_FUNGAL_2"/>
    <property type="match status" value="1"/>
</dbReference>
<evidence type="ECO:0000259" key="3">
    <source>
        <dbReference type="PROSITE" id="PS50048"/>
    </source>
</evidence>
<sequence length="679" mass="75805">MNQQGSGYSQYYLNPYPNQQTTPYPGYAAPQQAQQFFRPFPQNAPTPQQQPRRQPLPTPVTASRQNGQNLQQAVQDGSPPADPGAPPPDRSSPDLEDRLRNALQQHQQPGQNHDNNDEDEQNDDADDPNEPVFAIPAPPEGNYAGEAELEKSLHAWSLEHGYDMVRRASKKNAIGKIYKHYYNCSKHGKLANTGKPTATTGVRRKRKSKRTGCPMGLAAVAVYPSNPEGEWQIRHRTTHHNHGPVEAVALAGHRRRARMGGVEKAVDGLFAIGTPGPQVLQFLQRTKPDGLFTMTDVANMKLKWKKYGTSTHLVNQFSRDPEKALGLPSACLRCRDKRVRCDSARPTCQHCIEASATCDYDHEPGQEHPNTQGSPDEAQDDSLIVPNSAVRRRQILQDLQSFQAEYVKPKRLELNSSSVEVLAHSSCGNGDSYKSIPTLQGAGDWQTYSDSFIEASLKENTIETLTGAKTEPIRPQSTEEGQEVEVEDWNEYVKQLAIFHRRNFALLGALLGSLAPSFRTRIQGFNRASEAWRALEEMCCPRGSDQAFKLYMELHSITLQSCGGELQSYIGCLETAWHNFSRLKQSQQYPHGRHHAFESTPQHKNATLSTRTPGTGAEVVSEEALCFLFLRNLGDGYRRWVDTLCQTSNIGGFGTGFKIGFRDLTKRAVEWEGMQRRSG</sequence>
<evidence type="ECO:0000256" key="2">
    <source>
        <dbReference type="SAM" id="MobiDB-lite"/>
    </source>
</evidence>
<feature type="compositionally biased region" description="Acidic residues" evidence="2">
    <location>
        <begin position="116"/>
        <end position="129"/>
    </location>
</feature>
<dbReference type="PANTHER" id="PTHR47718">
    <property type="entry name" value="OS01G0519700 PROTEIN"/>
    <property type="match status" value="1"/>
</dbReference>
<feature type="compositionally biased region" description="Low complexity" evidence="2">
    <location>
        <begin position="28"/>
        <end position="55"/>
    </location>
</feature>
<accession>A0AAI8YEG2</accession>
<dbReference type="PROSITE" id="PS00463">
    <property type="entry name" value="ZN2_CY6_FUNGAL_1"/>
    <property type="match status" value="1"/>
</dbReference>
<evidence type="ECO:0000256" key="1">
    <source>
        <dbReference type="ARBA" id="ARBA00023242"/>
    </source>
</evidence>
<feature type="region of interest" description="Disordered" evidence="2">
    <location>
        <begin position="593"/>
        <end position="614"/>
    </location>
</feature>
<dbReference type="Pfam" id="PF00172">
    <property type="entry name" value="Zn_clus"/>
    <property type="match status" value="1"/>
</dbReference>
<dbReference type="GO" id="GO:0000981">
    <property type="term" value="F:DNA-binding transcription factor activity, RNA polymerase II-specific"/>
    <property type="evidence" value="ECO:0007669"/>
    <property type="project" value="InterPro"/>
</dbReference>
<dbReference type="CDD" id="cd00067">
    <property type="entry name" value="GAL4"/>
    <property type="match status" value="1"/>
</dbReference>
<dbReference type="Pfam" id="PF03101">
    <property type="entry name" value="FAR1"/>
    <property type="match status" value="1"/>
</dbReference>
<dbReference type="EMBL" id="CAUWAG010000006">
    <property type="protein sequence ID" value="CAJ2504288.1"/>
    <property type="molecule type" value="Genomic_DNA"/>
</dbReference>
<keyword evidence="1" id="KW-0539">Nucleus</keyword>
<dbReference type="SUPFAM" id="SSF57701">
    <property type="entry name" value="Zn2/Cys6 DNA-binding domain"/>
    <property type="match status" value="1"/>
</dbReference>
<feature type="domain" description="Zn(2)-C6 fungal-type" evidence="3">
    <location>
        <begin position="330"/>
        <end position="360"/>
    </location>
</feature>
<evidence type="ECO:0000313" key="4">
    <source>
        <dbReference type="EMBL" id="CAJ2504288.1"/>
    </source>
</evidence>
<feature type="compositionally biased region" description="Polar residues" evidence="2">
    <location>
        <begin position="1"/>
        <end position="23"/>
    </location>
</feature>
<reference evidence="4" key="1">
    <citation type="submission" date="2023-10" db="EMBL/GenBank/DDBJ databases">
        <authorList>
            <person name="Hackl T."/>
        </authorList>
    </citation>
    <scope>NUCLEOTIDE SEQUENCE</scope>
</reference>
<keyword evidence="5" id="KW-1185">Reference proteome</keyword>
<dbReference type="AlphaFoldDB" id="A0AAI8YEG2"/>
<dbReference type="InterPro" id="IPR004330">
    <property type="entry name" value="FAR1_DNA_bnd_dom"/>
</dbReference>
<protein>
    <submittedName>
        <fullName evidence="4">Uu.00g116820.m01.CDS01</fullName>
    </submittedName>
</protein>
<feature type="compositionally biased region" description="Basic and acidic residues" evidence="2">
    <location>
        <begin position="91"/>
        <end position="100"/>
    </location>
</feature>
<dbReference type="PANTHER" id="PTHR47718:SF3">
    <property type="entry name" value="PROTEIN FAR1-RELATED SEQUENCE 5-LIKE"/>
    <property type="match status" value="1"/>
</dbReference>
<feature type="compositionally biased region" description="Polar residues" evidence="2">
    <location>
        <begin position="102"/>
        <end position="111"/>
    </location>
</feature>
<organism evidence="4 5">
    <name type="scientific">Anthostomella pinea</name>
    <dbReference type="NCBI Taxonomy" id="933095"/>
    <lineage>
        <taxon>Eukaryota</taxon>
        <taxon>Fungi</taxon>
        <taxon>Dikarya</taxon>
        <taxon>Ascomycota</taxon>
        <taxon>Pezizomycotina</taxon>
        <taxon>Sordariomycetes</taxon>
        <taxon>Xylariomycetidae</taxon>
        <taxon>Xylariales</taxon>
        <taxon>Xylariaceae</taxon>
        <taxon>Anthostomella</taxon>
    </lineage>
</organism>
<feature type="compositionally biased region" description="Polar residues" evidence="2">
    <location>
        <begin position="60"/>
        <end position="75"/>
    </location>
</feature>